<dbReference type="Gene3D" id="3.30.1050.10">
    <property type="entry name" value="SCP2 sterol-binding domain"/>
    <property type="match status" value="1"/>
</dbReference>
<evidence type="ECO:0000313" key="6">
    <source>
        <dbReference type="EMBL" id="GGA02838.1"/>
    </source>
</evidence>
<comment type="similarity">
    <text evidence="3">Belongs to the acetyltransferase Eis family.</text>
</comment>
<dbReference type="InterPro" id="IPR036527">
    <property type="entry name" value="SCP2_sterol-bd_dom_sf"/>
</dbReference>
<dbReference type="GO" id="GO:0030649">
    <property type="term" value="P:aminoglycoside antibiotic catabolic process"/>
    <property type="evidence" value="ECO:0007669"/>
    <property type="project" value="TreeGrafter"/>
</dbReference>
<dbReference type="Gene3D" id="3.40.630.30">
    <property type="match status" value="2"/>
</dbReference>
<dbReference type="Proteomes" id="UP000616114">
    <property type="component" value="Unassembled WGS sequence"/>
</dbReference>
<dbReference type="InterPro" id="IPR041380">
    <property type="entry name" value="Acetyltransf_17"/>
</dbReference>
<dbReference type="InterPro" id="IPR025559">
    <property type="entry name" value="Eis_dom"/>
</dbReference>
<comment type="caution">
    <text evidence="6">The sequence shown here is derived from an EMBL/GenBank/DDBJ whole genome shotgun (WGS) entry which is preliminary data.</text>
</comment>
<feature type="domain" description="Eis-like acetyltransferase" evidence="5">
    <location>
        <begin position="208"/>
        <end position="317"/>
    </location>
</feature>
<evidence type="ECO:0000256" key="3">
    <source>
        <dbReference type="HAMAP-Rule" id="MF_01812"/>
    </source>
</evidence>
<feature type="binding site" evidence="3">
    <location>
        <begin position="146"/>
        <end position="147"/>
    </location>
    <ligand>
        <name>acetyl-CoA</name>
        <dbReference type="ChEBI" id="CHEBI:57288"/>
    </ligand>
</feature>
<dbReference type="GO" id="GO:0034069">
    <property type="term" value="F:aminoglycoside N-acetyltransferase activity"/>
    <property type="evidence" value="ECO:0007669"/>
    <property type="project" value="TreeGrafter"/>
</dbReference>
<dbReference type="Pfam" id="PF13527">
    <property type="entry name" value="Acetyltransf_9"/>
    <property type="match status" value="1"/>
</dbReference>
<gene>
    <name evidence="6" type="ORF">GCM10011333_01810</name>
</gene>
<dbReference type="EMBL" id="BMFY01000001">
    <property type="protein sequence ID" value="GGA02838.1"/>
    <property type="molecule type" value="Genomic_DNA"/>
</dbReference>
<evidence type="ECO:0000256" key="2">
    <source>
        <dbReference type="ARBA" id="ARBA00023315"/>
    </source>
</evidence>
<dbReference type="SUPFAM" id="SSF55718">
    <property type="entry name" value="SCP-like"/>
    <property type="match status" value="1"/>
</dbReference>
<protein>
    <submittedName>
        <fullName evidence="6">UPF0256 protein</fullName>
    </submittedName>
</protein>
<feature type="binding site" evidence="3">
    <location>
        <begin position="110"/>
        <end position="112"/>
    </location>
    <ligand>
        <name>acetyl-CoA</name>
        <dbReference type="ChEBI" id="CHEBI:57288"/>
    </ligand>
</feature>
<feature type="active site" description="Proton acceptor; via carboxylate" evidence="3">
    <location>
        <position position="435"/>
    </location>
</feature>
<feature type="domain" description="Enhanced intracellular survival protein" evidence="4">
    <location>
        <begin position="329"/>
        <end position="430"/>
    </location>
</feature>
<dbReference type="InterPro" id="IPR016181">
    <property type="entry name" value="Acyl_CoA_acyltransferase"/>
</dbReference>
<reference evidence="6" key="1">
    <citation type="journal article" date="2014" name="Int. J. Syst. Evol. Microbiol.">
        <title>Complete genome sequence of Corynebacterium casei LMG S-19264T (=DSM 44701T), isolated from a smear-ripened cheese.</title>
        <authorList>
            <consortium name="US DOE Joint Genome Institute (JGI-PGF)"/>
            <person name="Walter F."/>
            <person name="Albersmeier A."/>
            <person name="Kalinowski J."/>
            <person name="Ruckert C."/>
        </authorList>
    </citation>
    <scope>NUCLEOTIDE SEQUENCE</scope>
    <source>
        <strain evidence="6">CGMCC 1.12785</strain>
    </source>
</reference>
<keyword evidence="7" id="KW-1185">Reference proteome</keyword>
<organism evidence="6 7">
    <name type="scientific">Sediminivirga luteola</name>
    <dbReference type="NCBI Taxonomy" id="1774748"/>
    <lineage>
        <taxon>Bacteria</taxon>
        <taxon>Bacillati</taxon>
        <taxon>Actinomycetota</taxon>
        <taxon>Actinomycetes</taxon>
        <taxon>Micrococcales</taxon>
        <taxon>Brevibacteriaceae</taxon>
        <taxon>Sediminivirga</taxon>
    </lineage>
</organism>
<dbReference type="PANTHER" id="PTHR37817">
    <property type="entry name" value="N-ACETYLTRANSFERASE EIS"/>
    <property type="match status" value="1"/>
</dbReference>
<feature type="binding site" evidence="3">
    <location>
        <begin position="118"/>
        <end position="123"/>
    </location>
    <ligand>
        <name>acetyl-CoA</name>
        <dbReference type="ChEBI" id="CHEBI:57288"/>
    </ligand>
</feature>
<accession>A0A8J2TV66</accession>
<reference evidence="6" key="2">
    <citation type="submission" date="2020-09" db="EMBL/GenBank/DDBJ databases">
        <authorList>
            <person name="Sun Q."/>
            <person name="Zhou Y."/>
        </authorList>
    </citation>
    <scope>NUCLEOTIDE SEQUENCE</scope>
    <source>
        <strain evidence="6">CGMCC 1.12785</strain>
    </source>
</reference>
<dbReference type="Pfam" id="PF17668">
    <property type="entry name" value="Acetyltransf_17"/>
    <property type="match status" value="1"/>
</dbReference>
<evidence type="ECO:0000259" key="5">
    <source>
        <dbReference type="Pfam" id="PF17668"/>
    </source>
</evidence>
<dbReference type="PANTHER" id="PTHR37817:SF1">
    <property type="entry name" value="N-ACETYLTRANSFERASE EIS"/>
    <property type="match status" value="1"/>
</dbReference>
<evidence type="ECO:0000256" key="1">
    <source>
        <dbReference type="ARBA" id="ARBA00022679"/>
    </source>
</evidence>
<feature type="active site" description="Proton donor" evidence="3">
    <location>
        <position position="151"/>
    </location>
</feature>
<evidence type="ECO:0000259" key="4">
    <source>
        <dbReference type="Pfam" id="PF13530"/>
    </source>
</evidence>
<dbReference type="AlphaFoldDB" id="A0A8J2TV66"/>
<evidence type="ECO:0000313" key="7">
    <source>
        <dbReference type="Proteomes" id="UP000616114"/>
    </source>
</evidence>
<comment type="subunit">
    <text evidence="3">Homohexamer; trimer of dimers.</text>
</comment>
<keyword evidence="2 3" id="KW-0012">Acyltransferase</keyword>
<dbReference type="SUPFAM" id="SSF55729">
    <property type="entry name" value="Acyl-CoA N-acyltransferases (Nat)"/>
    <property type="match status" value="1"/>
</dbReference>
<dbReference type="RefSeq" id="WP_188549035.1">
    <property type="nucleotide sequence ID" value="NZ_BMFY01000001.1"/>
</dbReference>
<sequence>MPEPQHDYRFETFPAALDPASTEGDPDARTAAFVRAVRAGFYDSEPDAERLRSMAASFVADHQMLTAAYPASAPEGALSAEVPVATFVTFGKRINTGHGRQLGAHLITGVTVRPTHRRRGLLRRLMETDLRAAAAAGKPLAALTASEGSIYSRFGFGPVEWQSEIEIDASPGLAFRVEPSGRVELAEPAAVKRLAPQIYARFQERTPGALERKHAYWRIISGELDPESGKPDPAVRAAVHYDPEGAPDGYVTYKFTGWEPPTVKVIDLIAVSDEAYRSLWQFLGTLDLVQVIRYGDAARDSALPWLLADGRRMRTKTSEDGVWLRLLDLPAAFEGRGWGPVSATLRLRVSDRLGFTAGTWELTVADGTARVEALSEDAPADLALDTGDLASLYLGGADAALLARAGRLTELAPGAAVRARSLLALERPPYAPSHF</sequence>
<keyword evidence="1 3" id="KW-0808">Transferase</keyword>
<dbReference type="HAMAP" id="MF_01812">
    <property type="entry name" value="Eis"/>
    <property type="match status" value="1"/>
</dbReference>
<dbReference type="Pfam" id="PF13530">
    <property type="entry name" value="SCP2_2"/>
    <property type="match status" value="1"/>
</dbReference>
<name>A0A8J2TV66_9MICO</name>
<proteinExistence type="inferred from homology"/>
<dbReference type="InterPro" id="IPR051554">
    <property type="entry name" value="Acetyltransferase_Eis"/>
</dbReference>
<dbReference type="InterPro" id="IPR022902">
    <property type="entry name" value="NAcTrfase_Eis"/>
</dbReference>